<dbReference type="Pfam" id="PF13812">
    <property type="entry name" value="PPR_3"/>
    <property type="match status" value="1"/>
</dbReference>
<evidence type="ECO:0000313" key="4">
    <source>
        <dbReference type="Proteomes" id="UP000707451"/>
    </source>
</evidence>
<gene>
    <name evidence="3" type="ORF">KI688_003134</name>
</gene>
<reference evidence="3" key="1">
    <citation type="submission" date="2021-06" db="EMBL/GenBank/DDBJ databases">
        <title>Genome Sequence of Mortierella hyaline Strain SCG-10, a Cold-Adapted, Nitrate-Reducing Fungus Isolated from Soil in Minnesota, USA.</title>
        <authorList>
            <person name="Aldossari N."/>
        </authorList>
    </citation>
    <scope>NUCLEOTIDE SEQUENCE</scope>
    <source>
        <strain evidence="3">SCG-10</strain>
    </source>
</reference>
<name>A0A9P7XRF6_9FUNG</name>
<accession>A0A9P7XRF6</accession>
<evidence type="ECO:0000256" key="1">
    <source>
        <dbReference type="ARBA" id="ARBA00022737"/>
    </source>
</evidence>
<dbReference type="InterPro" id="IPR002885">
    <property type="entry name" value="PPR_rpt"/>
</dbReference>
<dbReference type="PANTHER" id="PTHR47936:SF1">
    <property type="entry name" value="PENTATRICOPEPTIDE REPEAT-CONTAINING PROTEIN GUN1, CHLOROPLASTIC"/>
    <property type="match status" value="1"/>
</dbReference>
<dbReference type="OrthoDB" id="185373at2759"/>
<feature type="repeat" description="PPR" evidence="2">
    <location>
        <begin position="113"/>
        <end position="147"/>
    </location>
</feature>
<dbReference type="Proteomes" id="UP000707451">
    <property type="component" value="Unassembled WGS sequence"/>
</dbReference>
<proteinExistence type="predicted"/>
<evidence type="ECO:0000313" key="3">
    <source>
        <dbReference type="EMBL" id="KAG9064873.1"/>
    </source>
</evidence>
<dbReference type="InterPro" id="IPR011990">
    <property type="entry name" value="TPR-like_helical_dom_sf"/>
</dbReference>
<dbReference type="PROSITE" id="PS51375">
    <property type="entry name" value="PPR"/>
    <property type="match status" value="1"/>
</dbReference>
<keyword evidence="4" id="KW-1185">Reference proteome</keyword>
<protein>
    <recommendedName>
        <fullName evidence="5">Pentatricopeptide repeat-containing protein</fullName>
    </recommendedName>
</protein>
<sequence>MKVGDFNTLITRALRGNQFANVPIIMQDMQERGVLPNVTTFIAMIDVNIKMSKLTEARKESIEILKNIINGEILPNRISLLSASMGEIESDGLMVIRETMAALGLQPDQINPDALTYSVVISVYPQNGDLRYVMEWYYTMLDGGFKPAPFMMNNLMSALHGSGQGMQILAL</sequence>
<dbReference type="AlphaFoldDB" id="A0A9P7XRF6"/>
<evidence type="ECO:0008006" key="5">
    <source>
        <dbReference type="Google" id="ProtNLM"/>
    </source>
</evidence>
<evidence type="ECO:0000256" key="2">
    <source>
        <dbReference type="PROSITE-ProRule" id="PRU00708"/>
    </source>
</evidence>
<dbReference type="Gene3D" id="1.25.40.10">
    <property type="entry name" value="Tetratricopeptide repeat domain"/>
    <property type="match status" value="2"/>
</dbReference>
<comment type="caution">
    <text evidence="3">The sequence shown here is derived from an EMBL/GenBank/DDBJ whole genome shotgun (WGS) entry which is preliminary data.</text>
</comment>
<keyword evidence="1" id="KW-0677">Repeat</keyword>
<dbReference type="PANTHER" id="PTHR47936">
    <property type="entry name" value="PPR_LONG DOMAIN-CONTAINING PROTEIN"/>
    <property type="match status" value="1"/>
</dbReference>
<dbReference type="EMBL" id="JAHRHY010000013">
    <property type="protein sequence ID" value="KAG9064873.1"/>
    <property type="molecule type" value="Genomic_DNA"/>
</dbReference>
<organism evidence="3 4">
    <name type="scientific">Linnemannia hyalina</name>
    <dbReference type="NCBI Taxonomy" id="64524"/>
    <lineage>
        <taxon>Eukaryota</taxon>
        <taxon>Fungi</taxon>
        <taxon>Fungi incertae sedis</taxon>
        <taxon>Mucoromycota</taxon>
        <taxon>Mortierellomycotina</taxon>
        <taxon>Mortierellomycetes</taxon>
        <taxon>Mortierellales</taxon>
        <taxon>Mortierellaceae</taxon>
        <taxon>Linnemannia</taxon>
    </lineage>
</organism>